<dbReference type="KEGG" id="zmm:Zmob_0778"/>
<dbReference type="InterPro" id="IPR037185">
    <property type="entry name" value="EmrE-like"/>
</dbReference>
<feature type="transmembrane region" description="Helical" evidence="6">
    <location>
        <begin position="194"/>
        <end position="212"/>
    </location>
</feature>
<accession>A0A0H3G1N1</accession>
<feature type="transmembrane region" description="Helical" evidence="6">
    <location>
        <begin position="42"/>
        <end position="61"/>
    </location>
</feature>
<feature type="transmembrane region" description="Helical" evidence="6">
    <location>
        <begin position="224"/>
        <end position="245"/>
    </location>
</feature>
<evidence type="ECO:0000313" key="9">
    <source>
        <dbReference type="Proteomes" id="UP000001494"/>
    </source>
</evidence>
<dbReference type="InterPro" id="IPR000620">
    <property type="entry name" value="EamA_dom"/>
</dbReference>
<feature type="transmembrane region" description="Helical" evidence="6">
    <location>
        <begin position="280"/>
        <end position="300"/>
    </location>
</feature>
<dbReference type="eggNOG" id="COG0697">
    <property type="taxonomic scope" value="Bacteria"/>
</dbReference>
<gene>
    <name evidence="8" type="ordered locus">Zmob_0778</name>
</gene>
<evidence type="ECO:0000256" key="6">
    <source>
        <dbReference type="SAM" id="Phobius"/>
    </source>
</evidence>
<dbReference type="RefSeq" id="WP_014500705.1">
    <property type="nucleotide sequence ID" value="NC_017262.1"/>
</dbReference>
<dbReference type="PANTHER" id="PTHR32322">
    <property type="entry name" value="INNER MEMBRANE TRANSPORTER"/>
    <property type="match status" value="1"/>
</dbReference>
<organism evidence="8 9">
    <name type="scientific">Zymomonas mobilis subsp. mobilis (strain ATCC 10988 / DSM 424 / LMG 404 / NCIMB 8938 / NRRL B-806 / ZM1)</name>
    <dbReference type="NCBI Taxonomy" id="555217"/>
    <lineage>
        <taxon>Bacteria</taxon>
        <taxon>Pseudomonadati</taxon>
        <taxon>Pseudomonadota</taxon>
        <taxon>Alphaproteobacteria</taxon>
        <taxon>Sphingomonadales</taxon>
        <taxon>Zymomonadaceae</taxon>
        <taxon>Zymomonas</taxon>
    </lineage>
</organism>
<evidence type="ECO:0000256" key="5">
    <source>
        <dbReference type="ARBA" id="ARBA00023136"/>
    </source>
</evidence>
<feature type="domain" description="EamA" evidence="7">
    <location>
        <begin position="11"/>
        <end position="119"/>
    </location>
</feature>
<keyword evidence="5 6" id="KW-0472">Membrane</keyword>
<dbReference type="Proteomes" id="UP000001494">
    <property type="component" value="Chromosome"/>
</dbReference>
<dbReference type="PANTHER" id="PTHR32322:SF2">
    <property type="entry name" value="EAMA DOMAIN-CONTAINING PROTEIN"/>
    <property type="match status" value="1"/>
</dbReference>
<keyword evidence="3 6" id="KW-0812">Transmembrane</keyword>
<evidence type="ECO:0000256" key="2">
    <source>
        <dbReference type="ARBA" id="ARBA00007362"/>
    </source>
</evidence>
<name>A0A0H3G1N1_ZYMMA</name>
<dbReference type="HOGENOM" id="CLU_058004_1_0_5"/>
<feature type="transmembrane region" description="Helical" evidence="6">
    <location>
        <begin position="73"/>
        <end position="91"/>
    </location>
</feature>
<dbReference type="Pfam" id="PF00892">
    <property type="entry name" value="EamA"/>
    <property type="match status" value="2"/>
</dbReference>
<proteinExistence type="inferred from homology"/>
<dbReference type="GO" id="GO:0016020">
    <property type="term" value="C:membrane"/>
    <property type="evidence" value="ECO:0007669"/>
    <property type="project" value="UniProtKB-SubCell"/>
</dbReference>
<evidence type="ECO:0000256" key="3">
    <source>
        <dbReference type="ARBA" id="ARBA00022692"/>
    </source>
</evidence>
<feature type="domain" description="EamA" evidence="7">
    <location>
        <begin position="158"/>
        <end position="297"/>
    </location>
</feature>
<feature type="transmembrane region" description="Helical" evidence="6">
    <location>
        <begin position="155"/>
        <end position="173"/>
    </location>
</feature>
<feature type="transmembrane region" description="Helical" evidence="6">
    <location>
        <begin position="97"/>
        <end position="118"/>
    </location>
</feature>
<feature type="transmembrane region" description="Helical" evidence="6">
    <location>
        <begin position="130"/>
        <end position="149"/>
    </location>
</feature>
<protein>
    <recommendedName>
        <fullName evidence="7">EamA domain-containing protein</fullName>
    </recommendedName>
</protein>
<comment type="similarity">
    <text evidence="2">Belongs to the EamA transporter family.</text>
</comment>
<evidence type="ECO:0000256" key="4">
    <source>
        <dbReference type="ARBA" id="ARBA00022989"/>
    </source>
</evidence>
<comment type="subcellular location">
    <subcellularLocation>
        <location evidence="1">Membrane</location>
        <topology evidence="1">Multi-pass membrane protein</topology>
    </subcellularLocation>
</comment>
<dbReference type="AlphaFoldDB" id="A0A0H3G1N1"/>
<keyword evidence="4 6" id="KW-1133">Transmembrane helix</keyword>
<evidence type="ECO:0000313" key="8">
    <source>
        <dbReference type="EMBL" id="AEH62618.1"/>
    </source>
</evidence>
<reference evidence="8 9" key="1">
    <citation type="journal article" date="2011" name="J. Bacteriol.">
        <title>Genome sequence of the ethanol-producing Zymomonas mobilis subsp. mobilis lectotype strain ATCC 10988.</title>
        <authorList>
            <person name="Pappas K.M."/>
            <person name="Kouvelis V.N."/>
            <person name="Saunders E."/>
            <person name="Brettin T.S."/>
            <person name="Bruce D."/>
            <person name="Detter C."/>
            <person name="Balakireva M."/>
            <person name="Han C.S."/>
            <person name="Savvakis G."/>
            <person name="Kyrpides N.C."/>
            <person name="Typas M.A."/>
        </authorList>
    </citation>
    <scope>NUCLEOTIDE SEQUENCE [LARGE SCALE GENOMIC DNA]</scope>
    <source>
        <strain evidence="9">ATCC 10988 / DSM 424 / CCUG 17860 / LMG 404 / NCIMB 8938 / NRRL B-806 / ZM1</strain>
    </source>
</reference>
<feature type="transmembrane region" description="Helical" evidence="6">
    <location>
        <begin position="12"/>
        <end position="30"/>
    </location>
</feature>
<dbReference type="EMBL" id="CP002850">
    <property type="protein sequence ID" value="AEH62618.1"/>
    <property type="molecule type" value="Genomic_DNA"/>
</dbReference>
<dbReference type="SUPFAM" id="SSF103481">
    <property type="entry name" value="Multidrug resistance efflux transporter EmrE"/>
    <property type="match status" value="1"/>
</dbReference>
<dbReference type="OrthoDB" id="7216522at2"/>
<sequence>MVKEAHSSIISGVLFGAGAGVFWGLVFLAPELVPEFTSLQLVVGRFLAYGVISLILAIPKWSYLKKTISLSEIRTLLCLALLGNTLYYTLLSNAVKLGGIALTSLILGFLPVTVSIIGSRDAEAIALRRLWPSLSFCIAGAFCIGAQALTTRSGHPVTGLFLALGALASWTAYAVGNSRALSRLPHLSVHDWNLLTGLATGFQAVLLIPIVVFTTRNAHPFNEWMQFSLVAIGVALAASIIGNALWNRMSRLLPLTMVGQMILFETLFALIYGFLWEKRWPHPLEIMAFIALVASVFSCVRSHHRHLSS</sequence>
<evidence type="ECO:0000256" key="1">
    <source>
        <dbReference type="ARBA" id="ARBA00004141"/>
    </source>
</evidence>
<dbReference type="InterPro" id="IPR050638">
    <property type="entry name" value="AA-Vitamin_Transporters"/>
</dbReference>
<evidence type="ECO:0000259" key="7">
    <source>
        <dbReference type="Pfam" id="PF00892"/>
    </source>
</evidence>
<feature type="transmembrane region" description="Helical" evidence="6">
    <location>
        <begin position="252"/>
        <end position="274"/>
    </location>
</feature>